<evidence type="ECO:0000259" key="3">
    <source>
        <dbReference type="Pfam" id="PF08212"/>
    </source>
</evidence>
<dbReference type="InterPro" id="IPR000566">
    <property type="entry name" value="Lipocln_cytosolic_FA-bd_dom"/>
</dbReference>
<feature type="domain" description="Lipocalin/cytosolic fatty-acid binding" evidence="3">
    <location>
        <begin position="171"/>
        <end position="331"/>
    </location>
</feature>
<dbReference type="InterPro" id="IPR012674">
    <property type="entry name" value="Calycin"/>
</dbReference>
<dbReference type="CDD" id="cd19851">
    <property type="entry name" value="lipocalin_CHL"/>
    <property type="match status" value="1"/>
</dbReference>
<reference evidence="4" key="1">
    <citation type="submission" date="2023-03" db="EMBL/GenBank/DDBJ databases">
        <authorList>
            <person name="Julca I."/>
        </authorList>
    </citation>
    <scope>NUCLEOTIDE SEQUENCE</scope>
</reference>
<gene>
    <name evidence="4" type="ORF">OLC1_LOCUS1030</name>
</gene>
<keyword evidence="5" id="KW-1185">Reference proteome</keyword>
<protein>
    <submittedName>
        <fullName evidence="4">OLC1v1022786C1</fullName>
    </submittedName>
</protein>
<dbReference type="SUPFAM" id="SSF50814">
    <property type="entry name" value="Lipocalins"/>
    <property type="match status" value="1"/>
</dbReference>
<dbReference type="GO" id="GO:0036094">
    <property type="term" value="F:small molecule binding"/>
    <property type="evidence" value="ECO:0007669"/>
    <property type="project" value="InterPro"/>
</dbReference>
<dbReference type="AlphaFoldDB" id="A0AAV1BYK5"/>
<proteinExistence type="inferred from homology"/>
<dbReference type="EMBL" id="OX459118">
    <property type="protein sequence ID" value="CAI9088454.1"/>
    <property type="molecule type" value="Genomic_DNA"/>
</dbReference>
<comment type="similarity">
    <text evidence="1">Belongs to the calycin superfamily. Lipocalin family.</text>
</comment>
<dbReference type="PANTHER" id="PTHR11430:SF32">
    <property type="entry name" value="CHLOROPLASTIC LIPOCALIN"/>
    <property type="match status" value="1"/>
</dbReference>
<evidence type="ECO:0000313" key="4">
    <source>
        <dbReference type="EMBL" id="CAI9088454.1"/>
    </source>
</evidence>
<dbReference type="PROSITE" id="PS00213">
    <property type="entry name" value="LIPOCALIN"/>
    <property type="match status" value="1"/>
</dbReference>
<accession>A0AAV1BYK5</accession>
<evidence type="ECO:0000256" key="1">
    <source>
        <dbReference type="ARBA" id="ARBA00006889"/>
    </source>
</evidence>
<evidence type="ECO:0000313" key="5">
    <source>
        <dbReference type="Proteomes" id="UP001161247"/>
    </source>
</evidence>
<dbReference type="Proteomes" id="UP001161247">
    <property type="component" value="Chromosome 1"/>
</dbReference>
<dbReference type="InterPro" id="IPR002345">
    <property type="entry name" value="Lipocalin"/>
</dbReference>
<dbReference type="PANTHER" id="PTHR11430">
    <property type="entry name" value="LIPOCALIN"/>
    <property type="match status" value="1"/>
</dbReference>
<feature type="region of interest" description="Disordered" evidence="2">
    <location>
        <begin position="54"/>
        <end position="76"/>
    </location>
</feature>
<dbReference type="Pfam" id="PF08212">
    <property type="entry name" value="Lipocalin_2"/>
    <property type="match status" value="1"/>
</dbReference>
<dbReference type="Gene3D" id="2.40.128.20">
    <property type="match status" value="1"/>
</dbReference>
<sequence>MTDPDTTPYVAVEKDASTLYFFLRLRDVSLTNMKYLGTTTSIFSHNSRQIAVVMGQSSSPSPPPVRHSNFSHSSPKPLSRWWPCKGTVNCCLDNGFVRKAELRQVLSGVGASIIILSQTNLAVAADLCQSNSIYQLASAIDNYPSLPVEKNENVGNMMMMRGMTAKNFDPVRYSGRWYEVASLKRGFAGQGQEDCHCTQGVYTLDTKTPAIQVDTFCVHGGPDGYITGIRGRVQCLSEEDLEQKETDLERREMIREKCYLRFPTLPFIPKEPYDVIATDYDNFALVSGAKDTSFVQIYSRTPNPGPEFIEKYKAYLGNLGYDATKIKDTPQDCEVISNSKLAAMMSMQGMQQALTNQFPDLELNAPIAFNPFTNVFDTLKKLIQLYFK</sequence>
<evidence type="ECO:0000256" key="2">
    <source>
        <dbReference type="SAM" id="MobiDB-lite"/>
    </source>
</evidence>
<name>A0AAV1BYK5_OLDCO</name>
<dbReference type="InterPro" id="IPR022272">
    <property type="entry name" value="Lipocalin_CS"/>
</dbReference>
<organism evidence="4 5">
    <name type="scientific">Oldenlandia corymbosa var. corymbosa</name>
    <dbReference type="NCBI Taxonomy" id="529605"/>
    <lineage>
        <taxon>Eukaryota</taxon>
        <taxon>Viridiplantae</taxon>
        <taxon>Streptophyta</taxon>
        <taxon>Embryophyta</taxon>
        <taxon>Tracheophyta</taxon>
        <taxon>Spermatophyta</taxon>
        <taxon>Magnoliopsida</taxon>
        <taxon>eudicotyledons</taxon>
        <taxon>Gunneridae</taxon>
        <taxon>Pentapetalae</taxon>
        <taxon>asterids</taxon>
        <taxon>lamiids</taxon>
        <taxon>Gentianales</taxon>
        <taxon>Rubiaceae</taxon>
        <taxon>Rubioideae</taxon>
        <taxon>Spermacoceae</taxon>
        <taxon>Hedyotis-Oldenlandia complex</taxon>
        <taxon>Oldenlandia</taxon>
    </lineage>
</organism>